<evidence type="ECO:0000313" key="2">
    <source>
        <dbReference type="EMBL" id="MFD0899591.1"/>
    </source>
</evidence>
<dbReference type="EMBL" id="JBHTJA010000004">
    <property type="protein sequence ID" value="MFD0899591.1"/>
    <property type="molecule type" value="Genomic_DNA"/>
</dbReference>
<evidence type="ECO:0000259" key="1">
    <source>
        <dbReference type="PROSITE" id="PS50943"/>
    </source>
</evidence>
<sequence length="271" mass="30451">MPIVREPLDPKTSQWHFLAFYLRFLREQAGLSLTQCGRILNVARSTVSNMEAGRLRPHEGHLAKLDERYGTGELLRVMLWYARMAHDPDWFGQFSAYEQEARSIKTYHGLAVPHPLQTEEYTRSLVSAGSPKGIEDELRERAERKAAILDRGDPPDLWVLLGEGVLAQEVGGVAVMAGQLRYLLELADEHRVILRIVPFSAGGTLGVDGSLQIIRLEARDVAYVGAQCGGRLIESPPEVREVADIFDRIGANALPESDSRQMIKRYLERYT</sequence>
<comment type="caution">
    <text evidence="2">The sequence shown here is derived from an EMBL/GenBank/DDBJ whole genome shotgun (WGS) entry which is preliminary data.</text>
</comment>
<dbReference type="InterPro" id="IPR010982">
    <property type="entry name" value="Lambda_DNA-bd_dom_sf"/>
</dbReference>
<organism evidence="2 3">
    <name type="scientific">Actinomadura sediminis</name>
    <dbReference type="NCBI Taxonomy" id="1038904"/>
    <lineage>
        <taxon>Bacteria</taxon>
        <taxon>Bacillati</taxon>
        <taxon>Actinomycetota</taxon>
        <taxon>Actinomycetes</taxon>
        <taxon>Streptosporangiales</taxon>
        <taxon>Thermomonosporaceae</taxon>
        <taxon>Actinomadura</taxon>
    </lineage>
</organism>
<name>A0ABW3EH12_9ACTN</name>
<gene>
    <name evidence="2" type="ORF">ACFQ11_04265</name>
</gene>
<dbReference type="PROSITE" id="PS50943">
    <property type="entry name" value="HTH_CROC1"/>
    <property type="match status" value="1"/>
</dbReference>
<dbReference type="CDD" id="cd00093">
    <property type="entry name" value="HTH_XRE"/>
    <property type="match status" value="1"/>
</dbReference>
<dbReference type="Pfam" id="PF13560">
    <property type="entry name" value="HTH_31"/>
    <property type="match status" value="1"/>
</dbReference>
<proteinExistence type="predicted"/>
<accession>A0ABW3EH12</accession>
<dbReference type="InterPro" id="IPR001387">
    <property type="entry name" value="Cro/C1-type_HTH"/>
</dbReference>
<dbReference type="RefSeq" id="WP_378296453.1">
    <property type="nucleotide sequence ID" value="NZ_JBHTJA010000004.1"/>
</dbReference>
<evidence type="ECO:0000313" key="3">
    <source>
        <dbReference type="Proteomes" id="UP001596972"/>
    </source>
</evidence>
<keyword evidence="3" id="KW-1185">Reference proteome</keyword>
<dbReference type="Gene3D" id="1.10.260.40">
    <property type="entry name" value="lambda repressor-like DNA-binding domains"/>
    <property type="match status" value="1"/>
</dbReference>
<dbReference type="InterPro" id="IPR043917">
    <property type="entry name" value="DUF5753"/>
</dbReference>
<reference evidence="3" key="1">
    <citation type="journal article" date="2019" name="Int. J. Syst. Evol. Microbiol.">
        <title>The Global Catalogue of Microorganisms (GCM) 10K type strain sequencing project: providing services to taxonomists for standard genome sequencing and annotation.</title>
        <authorList>
            <consortium name="The Broad Institute Genomics Platform"/>
            <consortium name="The Broad Institute Genome Sequencing Center for Infectious Disease"/>
            <person name="Wu L."/>
            <person name="Ma J."/>
        </authorList>
    </citation>
    <scope>NUCLEOTIDE SEQUENCE [LARGE SCALE GENOMIC DNA]</scope>
    <source>
        <strain evidence="3">JCM 31202</strain>
    </source>
</reference>
<dbReference type="SMART" id="SM00530">
    <property type="entry name" value="HTH_XRE"/>
    <property type="match status" value="1"/>
</dbReference>
<dbReference type="Proteomes" id="UP001596972">
    <property type="component" value="Unassembled WGS sequence"/>
</dbReference>
<dbReference type="Pfam" id="PF19054">
    <property type="entry name" value="DUF5753"/>
    <property type="match status" value="1"/>
</dbReference>
<feature type="domain" description="HTH cro/C1-type" evidence="1">
    <location>
        <begin position="22"/>
        <end position="74"/>
    </location>
</feature>
<protein>
    <submittedName>
        <fullName evidence="2">Scr1 family TA system antitoxin-like transcriptional regulator</fullName>
    </submittedName>
</protein>
<dbReference type="SUPFAM" id="SSF47413">
    <property type="entry name" value="lambda repressor-like DNA-binding domains"/>
    <property type="match status" value="1"/>
</dbReference>